<dbReference type="STRING" id="1048834.TC41_0722"/>
<dbReference type="Proteomes" id="UP000000292">
    <property type="component" value="Chromosome"/>
</dbReference>
<dbReference type="EMBL" id="CP002902">
    <property type="protein sequence ID" value="AEJ42680.1"/>
    <property type="molecule type" value="Genomic_DNA"/>
</dbReference>
<proteinExistence type="predicted"/>
<dbReference type="KEGG" id="aad:TC41_0722"/>
<gene>
    <name evidence="1" type="ordered locus">TC41_0722</name>
</gene>
<accession>F8IEG6</accession>
<protein>
    <submittedName>
        <fullName evidence="1">Uncharacterized protein</fullName>
    </submittedName>
</protein>
<reference evidence="2" key="2">
    <citation type="submission" date="2011-06" db="EMBL/GenBank/DDBJ databases">
        <title>The complete genome sequence of Alicyclobacillus acidocaldarius sp. Tc-4-1.</title>
        <authorList>
            <person name="Chen Y."/>
            <person name="He Y."/>
            <person name="Dong Z."/>
            <person name="Hu S."/>
        </authorList>
    </citation>
    <scope>NUCLEOTIDE SEQUENCE [LARGE SCALE GENOMIC DNA]</scope>
    <source>
        <strain evidence="2">Tc-4-1</strain>
    </source>
</reference>
<name>F8IEG6_ALIAT</name>
<evidence type="ECO:0000313" key="2">
    <source>
        <dbReference type="Proteomes" id="UP000000292"/>
    </source>
</evidence>
<evidence type="ECO:0000313" key="1">
    <source>
        <dbReference type="EMBL" id="AEJ42680.1"/>
    </source>
</evidence>
<reference evidence="1 2" key="1">
    <citation type="journal article" date="2011" name="J. Bacteriol.">
        <title>Complete Genome Sequence of Alicyclobacillus acidocaldarius Strain Tc-4-1.</title>
        <authorList>
            <person name="Chen Y."/>
            <person name="He Y."/>
            <person name="Zhang B."/>
            <person name="Yang J."/>
            <person name="Li W."/>
            <person name="Dong Z."/>
            <person name="Hu S."/>
        </authorList>
    </citation>
    <scope>NUCLEOTIDE SEQUENCE [LARGE SCALE GENOMIC DNA]</scope>
    <source>
        <strain evidence="1 2">Tc-4-1</strain>
    </source>
</reference>
<organism evidence="1 2">
    <name type="scientific">Alicyclobacillus acidocaldarius (strain Tc-4-1)</name>
    <name type="common">Bacillus acidocaldarius</name>
    <dbReference type="NCBI Taxonomy" id="1048834"/>
    <lineage>
        <taxon>Bacteria</taxon>
        <taxon>Bacillati</taxon>
        <taxon>Bacillota</taxon>
        <taxon>Bacilli</taxon>
        <taxon>Bacillales</taxon>
        <taxon>Alicyclobacillaceae</taxon>
        <taxon>Alicyclobacillus</taxon>
    </lineage>
</organism>
<dbReference type="HOGENOM" id="CLU_3131526_0_0_9"/>
<dbReference type="AlphaFoldDB" id="F8IEG6"/>
<sequence length="49" mass="5419">MRKRFAGSVRRRTGPANLVLGVSIKGILRTLVFRMAGKGSCLMMKALLR</sequence>